<dbReference type="CDD" id="cd05154">
    <property type="entry name" value="ACAD10_11_N-like"/>
    <property type="match status" value="1"/>
</dbReference>
<gene>
    <name evidence="2" type="ORF">UO65_0866</name>
</gene>
<dbReference type="OrthoDB" id="3806873at2"/>
<dbReference type="PATRIC" id="fig|909613.9.peg.882"/>
<dbReference type="Gene3D" id="3.30.200.20">
    <property type="entry name" value="Phosphorylase Kinase, domain 1"/>
    <property type="match status" value="1"/>
</dbReference>
<dbReference type="PANTHER" id="PTHR47829:SF1">
    <property type="entry name" value="HAD FAMILY PHOSPHATASE"/>
    <property type="match status" value="1"/>
</dbReference>
<dbReference type="AlphaFoldDB" id="W7J438"/>
<dbReference type="STRING" id="909613.UO65_0866"/>
<proteinExistence type="predicted"/>
<dbReference type="InterPro" id="IPR041726">
    <property type="entry name" value="ACAD10_11_N"/>
</dbReference>
<dbReference type="RefSeq" id="WP_035278914.1">
    <property type="nucleotide sequence ID" value="NZ_AYXG01000033.1"/>
</dbReference>
<protein>
    <submittedName>
        <fullName evidence="2">Putative aminoglycoside phosphotransferase</fullName>
    </submittedName>
</protein>
<keyword evidence="2" id="KW-0808">Transferase</keyword>
<dbReference type="Gene3D" id="3.90.1200.10">
    <property type="match status" value="1"/>
</dbReference>
<name>W7J438_9PSEU</name>
<keyword evidence="3" id="KW-1185">Reference proteome</keyword>
<evidence type="ECO:0000313" key="2">
    <source>
        <dbReference type="EMBL" id="EWC63777.1"/>
    </source>
</evidence>
<feature type="domain" description="Aminoglycoside phosphotransferase" evidence="1">
    <location>
        <begin position="39"/>
        <end position="272"/>
    </location>
</feature>
<evidence type="ECO:0000313" key="3">
    <source>
        <dbReference type="Proteomes" id="UP000019277"/>
    </source>
</evidence>
<dbReference type="eggNOG" id="COG3173">
    <property type="taxonomic scope" value="Bacteria"/>
</dbReference>
<dbReference type="SUPFAM" id="SSF56112">
    <property type="entry name" value="Protein kinase-like (PK-like)"/>
    <property type="match status" value="1"/>
</dbReference>
<dbReference type="InterPro" id="IPR002575">
    <property type="entry name" value="Aminoglycoside_PTrfase"/>
</dbReference>
<dbReference type="Proteomes" id="UP000019277">
    <property type="component" value="Unassembled WGS sequence"/>
</dbReference>
<dbReference type="PANTHER" id="PTHR47829">
    <property type="entry name" value="HYDROLASE, PUTATIVE (AFU_ORTHOLOGUE AFUA_1G12880)-RELATED"/>
    <property type="match status" value="1"/>
</dbReference>
<dbReference type="Pfam" id="PF01636">
    <property type="entry name" value="APH"/>
    <property type="match status" value="1"/>
</dbReference>
<organism evidence="2 3">
    <name type="scientific">Actinokineospora spheciospongiae</name>
    <dbReference type="NCBI Taxonomy" id="909613"/>
    <lineage>
        <taxon>Bacteria</taxon>
        <taxon>Bacillati</taxon>
        <taxon>Actinomycetota</taxon>
        <taxon>Actinomycetes</taxon>
        <taxon>Pseudonocardiales</taxon>
        <taxon>Pseudonocardiaceae</taxon>
        <taxon>Actinokineospora</taxon>
    </lineage>
</organism>
<reference evidence="2 3" key="1">
    <citation type="journal article" date="2014" name="Genome Announc.">
        <title>Draft Genome Sequence of the Antitrypanosomally Active Sponge-Associated Bacterium Actinokineospora sp. Strain EG49.</title>
        <authorList>
            <person name="Harjes J."/>
            <person name="Ryu T."/>
            <person name="Abdelmohsen U.R."/>
            <person name="Moitinho-Silva L."/>
            <person name="Horn H."/>
            <person name="Ravasi T."/>
            <person name="Hentschel U."/>
        </authorList>
    </citation>
    <scope>NUCLEOTIDE SEQUENCE [LARGE SCALE GENOMIC DNA]</scope>
    <source>
        <strain evidence="2 3">EG49</strain>
    </source>
</reference>
<comment type="caution">
    <text evidence="2">The sequence shown here is derived from an EMBL/GenBank/DDBJ whole genome shotgun (WGS) entry which is preliminary data.</text>
</comment>
<dbReference type="InterPro" id="IPR011009">
    <property type="entry name" value="Kinase-like_dom_sf"/>
</dbReference>
<dbReference type="InterPro" id="IPR052898">
    <property type="entry name" value="ACAD10-like"/>
</dbReference>
<dbReference type="GO" id="GO:0016740">
    <property type="term" value="F:transferase activity"/>
    <property type="evidence" value="ECO:0007669"/>
    <property type="project" value="UniProtKB-KW"/>
</dbReference>
<sequence length="351" mass="39433">MSAPRDEASEVRAEDSFDTAAVHAWLRTVVDGLDAEPVVRQFPGGASNLTYLLTYPDRELILRRPPVGKKAASAHDMRREYRVQKGLKPVYPYVPTVLGLCQDESVLGSDFYVMERIEGTILRNNLPEGMELGAGQARALSTALVDRLVDLHRVDPEAAGLTDLGKGSGYVARQVGGWSKRYTAARTENVPDFAAVMDWLAAHQPDDVATVVIHNDWRFDNVVLDDSLDVVGVLDWEMSTLGDPLMDLGGAVAYWIQADDDMVYQQARRQPTHLPGMLTRAELVDHYCARMGLSTANWAFYEAFGLFRLAVIMQQIYYRFHHGQTTNPRFKDFWMFVGYLEWRCREVIGGA</sequence>
<dbReference type="EMBL" id="AYXG01000033">
    <property type="protein sequence ID" value="EWC63777.1"/>
    <property type="molecule type" value="Genomic_DNA"/>
</dbReference>
<evidence type="ECO:0000259" key="1">
    <source>
        <dbReference type="Pfam" id="PF01636"/>
    </source>
</evidence>
<accession>W7J438</accession>